<dbReference type="Pfam" id="PF07534">
    <property type="entry name" value="TLD"/>
    <property type="match status" value="1"/>
</dbReference>
<keyword evidence="2" id="KW-0418">Kinase</keyword>
<dbReference type="VEuPathDB" id="AmoebaDB:ENU1_160120"/>
<dbReference type="Gene3D" id="1.10.510.10">
    <property type="entry name" value="Transferase(Phosphotransferase) domain 1"/>
    <property type="match status" value="1"/>
</dbReference>
<evidence type="ECO:0000313" key="3">
    <source>
        <dbReference type="Proteomes" id="UP000006769"/>
    </source>
</evidence>
<dbReference type="PROSITE" id="PS50011">
    <property type="entry name" value="PROTEIN_KINASE_DOM"/>
    <property type="match status" value="1"/>
</dbReference>
<organism evidence="2 3">
    <name type="scientific">Entamoeba nuttalli (strain P19)</name>
    <name type="common">Amoeba</name>
    <dbReference type="NCBI Taxonomy" id="1076696"/>
    <lineage>
        <taxon>Eukaryota</taxon>
        <taxon>Amoebozoa</taxon>
        <taxon>Evosea</taxon>
        <taxon>Archamoebae</taxon>
        <taxon>Mastigamoebida</taxon>
        <taxon>Entamoebidae</taxon>
        <taxon>Entamoeba</taxon>
    </lineage>
</organism>
<dbReference type="Pfam" id="PF00069">
    <property type="entry name" value="Pkinase"/>
    <property type="match status" value="1"/>
</dbReference>
<feature type="domain" description="Protein kinase" evidence="1">
    <location>
        <begin position="1"/>
        <end position="271"/>
    </location>
</feature>
<keyword evidence="2" id="KW-0808">Transferase</keyword>
<dbReference type="RefSeq" id="XP_008859036.1">
    <property type="nucleotide sequence ID" value="XM_008860814.1"/>
</dbReference>
<dbReference type="GO" id="GO:0004672">
    <property type="term" value="F:protein kinase activity"/>
    <property type="evidence" value="ECO:0007669"/>
    <property type="project" value="InterPro"/>
</dbReference>
<dbReference type="Proteomes" id="UP000006769">
    <property type="component" value="Unassembled WGS sequence"/>
</dbReference>
<dbReference type="InterPro" id="IPR000719">
    <property type="entry name" value="Prot_kinase_dom"/>
</dbReference>
<evidence type="ECO:0000313" key="2">
    <source>
        <dbReference type="EMBL" id="EKE38627.1"/>
    </source>
</evidence>
<gene>
    <name evidence="2" type="ORF">ENU1_160120</name>
</gene>
<dbReference type="InterPro" id="IPR006571">
    <property type="entry name" value="TLDc_dom"/>
</dbReference>
<evidence type="ECO:0000259" key="1">
    <source>
        <dbReference type="PROSITE" id="PS50011"/>
    </source>
</evidence>
<protein>
    <submittedName>
        <fullName evidence="2">Protein kinase domain containing protein</fullName>
    </submittedName>
</protein>
<dbReference type="PANTHER" id="PTHR45756:SF1">
    <property type="entry name" value="PROTEIN KINASE DOMAIN CONTAINING PROTEIN"/>
    <property type="match status" value="1"/>
</dbReference>
<dbReference type="OMA" id="WETITQC"/>
<dbReference type="InterPro" id="IPR011009">
    <property type="entry name" value="Kinase-like_dom_sf"/>
</dbReference>
<dbReference type="PANTHER" id="PTHR45756">
    <property type="entry name" value="PALMITOYLTRANSFERASE"/>
    <property type="match status" value="1"/>
</dbReference>
<dbReference type="AlphaFoldDB" id="K2GXX0"/>
<dbReference type="SUPFAM" id="SSF56112">
    <property type="entry name" value="Protein kinase-like (PK-like)"/>
    <property type="match status" value="1"/>
</dbReference>
<proteinExistence type="predicted"/>
<dbReference type="OrthoDB" id="26679at2759"/>
<dbReference type="GO" id="GO:0005524">
    <property type="term" value="F:ATP binding"/>
    <property type="evidence" value="ECO:0007669"/>
    <property type="project" value="InterPro"/>
</dbReference>
<reference evidence="2 3" key="1">
    <citation type="submission" date="2011-11" db="EMBL/GenBank/DDBJ databases">
        <authorList>
            <person name="Hannick L."/>
            <person name="Karamycheva S."/>
            <person name="Lorenzi H."/>
            <person name="Caler E."/>
        </authorList>
    </citation>
    <scope>NUCLEOTIDE SEQUENCE [LARGE SCALE GENOMIC DNA]</scope>
    <source>
        <strain evidence="2 3">P19</strain>
    </source>
</reference>
<dbReference type="GeneID" id="20075214"/>
<dbReference type="InterPro" id="IPR053215">
    <property type="entry name" value="TKL_Ser/Thr_kinase"/>
</dbReference>
<name>K2GXX0_ENTNP</name>
<accession>K2GXX0</accession>
<dbReference type="EMBL" id="JH928454">
    <property type="protein sequence ID" value="EKE38627.1"/>
    <property type="molecule type" value="Genomic_DNA"/>
</dbReference>
<sequence>MVRRSMSFDNDSLEIDPFAPVLRGQDSVLKRCWYKKRPTILKIYNTDMQSYFNEIEGLCSLVIKIKSEFIVELIGVERCKEIRILFEYCDMGTFDQFIPSCSEAFRIKILKDVIKALKIIHNVNIIAGELQPSKIFITSVDITKTSNCKLSIYGRHKRLDLKKMTLSEIQRSLVYRAPEVLTNISLSRQSDVFSFGILMYETFSKQLPYTHDDGSFSVEDMMRITQEAALTRKPKLNGIIWETITQCCKYEPSERISLDKVNEALEEQERLATNYGEACGVQREIIDTDIFKIINKYLMVLQQWTDMENFNIIYNSSVDGLNGKLISSKMMEHKNLMVIIQTKEGHVFGSYYGGFINRIRDISFNVEDDSQKYHFAFSLINPHKTAPINVKKRKEYRVAFRFNGQTNEVISVPSFFFIFSDATSYISTSFNVAYEHVSEYGFDLFCEGQDYSSPYRVGFNLMTLYVIEWTPKC</sequence>